<gene>
    <name evidence="3" type="ORF">MPNT_60018</name>
</gene>
<dbReference type="InterPro" id="IPR036265">
    <property type="entry name" value="HIT-like_sf"/>
</dbReference>
<feature type="active site" description="Tele-UMP-histidine intermediate" evidence="1">
    <location>
        <position position="165"/>
    </location>
</feature>
<dbReference type="Pfam" id="PF16268">
    <property type="entry name" value="DUF4921"/>
    <property type="match status" value="1"/>
</dbReference>
<dbReference type="InterPro" id="IPR001937">
    <property type="entry name" value="GalP_UDPtransf1"/>
</dbReference>
<name>A0A8J2BS66_9BACT</name>
<comment type="caution">
    <text evidence="3">The sequence shown here is derived from an EMBL/GenBank/DDBJ whole genome shotgun (WGS) entry which is preliminary data.</text>
</comment>
<dbReference type="GO" id="GO:0008270">
    <property type="term" value="F:zinc ion binding"/>
    <property type="evidence" value="ECO:0007669"/>
    <property type="project" value="InterPro"/>
</dbReference>
<dbReference type="Gene3D" id="3.30.428.10">
    <property type="entry name" value="HIT-like"/>
    <property type="match status" value="2"/>
</dbReference>
<evidence type="ECO:0000313" key="4">
    <source>
        <dbReference type="Proteomes" id="UP000663859"/>
    </source>
</evidence>
<dbReference type="GO" id="GO:0008108">
    <property type="term" value="F:UDP-glucose:hexose-1-phosphate uridylyltransferase activity"/>
    <property type="evidence" value="ECO:0007669"/>
    <property type="project" value="InterPro"/>
</dbReference>
<dbReference type="EMBL" id="CAJNOB010000056">
    <property type="protein sequence ID" value="CAF0703507.1"/>
    <property type="molecule type" value="Genomic_DNA"/>
</dbReference>
<dbReference type="PANTHER" id="PTHR42763:SF1">
    <property type="entry name" value="UDP-GLUCOSE--HEXOSE-1-PHOSPHATE URIDYLYLTRANSFERASE"/>
    <property type="match status" value="1"/>
</dbReference>
<keyword evidence="4" id="KW-1185">Reference proteome</keyword>
<evidence type="ECO:0000313" key="3">
    <source>
        <dbReference type="EMBL" id="CAF0703507.1"/>
    </source>
</evidence>
<evidence type="ECO:0000259" key="2">
    <source>
        <dbReference type="Pfam" id="PF16268"/>
    </source>
</evidence>
<proteinExistence type="predicted"/>
<evidence type="ECO:0000256" key="1">
    <source>
        <dbReference type="PIRSR" id="PIRSR000808-1"/>
    </source>
</evidence>
<dbReference type="GO" id="GO:0006012">
    <property type="term" value="P:galactose metabolic process"/>
    <property type="evidence" value="ECO:0007669"/>
    <property type="project" value="InterPro"/>
</dbReference>
<sequence length="340" mass="39168">MSELRRDPIVGSRWVVFAPERRQRPQQLPLPTWPLPSPSPFVAGNERLTPPEIFAIRPAGSAPNSPGWKVRVVPNRFPALRVEGELGREPVGFYDRMNGIGAHEVIIETPDPSLELEEQTQEGVADVLRAFRARMADLRQDIRLRYVLIFKNVGALAGATIRHPHSQLIALPVVPRAVREKLHYAELHWEAKERNIFEDVLRSEQKSGERMVMENSSFAAFCPYASRFPFEVWIMPKFAAPDFYTLDEHNLALFAEILRGVLRKLRRGLKQVHYNFVIHTAPFRDPRSGLWSLVEQTFRWHMEILPRLSNVAGFEYGTGFYINPVFPEEAAEFLRRVRVE</sequence>
<dbReference type="PANTHER" id="PTHR42763">
    <property type="entry name" value="ADP-GLUCOSE PHOSPHORYLASE"/>
    <property type="match status" value="1"/>
</dbReference>
<dbReference type="PIRSF" id="PIRSF000808">
    <property type="entry name" value="GalT"/>
    <property type="match status" value="1"/>
</dbReference>
<keyword evidence="3" id="KW-0548">Nucleotidyltransferase</keyword>
<dbReference type="AlphaFoldDB" id="A0A8J2BS66"/>
<dbReference type="InterPro" id="IPR053177">
    <property type="entry name" value="ADP-glucose_phosphorylase"/>
</dbReference>
<accession>A0A8J2BS66</accession>
<feature type="domain" description="DUF4921" evidence="2">
    <location>
        <begin position="135"/>
        <end position="330"/>
    </location>
</feature>
<dbReference type="RefSeq" id="WP_174582403.1">
    <property type="nucleotide sequence ID" value="NZ_CAJNOB010000056.1"/>
</dbReference>
<protein>
    <submittedName>
        <fullName evidence="3">Galactose-1-phosphate uridylyltransferase</fullName>
    </submittedName>
</protein>
<dbReference type="SUPFAM" id="SSF54197">
    <property type="entry name" value="HIT-like"/>
    <property type="match status" value="2"/>
</dbReference>
<organism evidence="3 4">
    <name type="scientific">Candidatus Methylacidithermus pantelleriae</name>
    <dbReference type="NCBI Taxonomy" id="2744239"/>
    <lineage>
        <taxon>Bacteria</taxon>
        <taxon>Pseudomonadati</taxon>
        <taxon>Verrucomicrobiota</taxon>
        <taxon>Methylacidiphilae</taxon>
        <taxon>Methylacidiphilales</taxon>
        <taxon>Methylacidiphilaceae</taxon>
        <taxon>Candidatus Methylacidithermus</taxon>
    </lineage>
</organism>
<reference evidence="3" key="1">
    <citation type="submission" date="2021-02" db="EMBL/GenBank/DDBJ databases">
        <authorList>
            <person name="Cremers G."/>
            <person name="Picone N."/>
        </authorList>
    </citation>
    <scope>NUCLEOTIDE SEQUENCE</scope>
    <source>
        <strain evidence="3">PQ17</strain>
    </source>
</reference>
<dbReference type="Proteomes" id="UP000663859">
    <property type="component" value="Unassembled WGS sequence"/>
</dbReference>
<keyword evidence="3" id="KW-0808">Transferase</keyword>
<dbReference type="InterPro" id="IPR032576">
    <property type="entry name" value="DUF4921"/>
</dbReference>